<dbReference type="GO" id="GO:0001965">
    <property type="term" value="F:G-protein alpha-subunit binding"/>
    <property type="evidence" value="ECO:0007669"/>
    <property type="project" value="TreeGrafter"/>
</dbReference>
<dbReference type="EMBL" id="AP018203">
    <property type="protein sequence ID" value="BAY56317.1"/>
    <property type="molecule type" value="Genomic_DNA"/>
</dbReference>
<evidence type="ECO:0000256" key="3">
    <source>
        <dbReference type="ARBA" id="ARBA00022737"/>
    </source>
</evidence>
<evidence type="ECO:0000256" key="1">
    <source>
        <dbReference type="ARBA" id="ARBA00004496"/>
    </source>
</evidence>
<evidence type="ECO:0000256" key="2">
    <source>
        <dbReference type="ARBA" id="ARBA00022490"/>
    </source>
</evidence>
<dbReference type="PANTHER" id="PTHR45954">
    <property type="entry name" value="LD33695P"/>
    <property type="match status" value="1"/>
</dbReference>
<sequence>MSRQYESHGRDQFNIETLKGDLQVDNRTNAQQNIEVLLKGTIAPKHSSEKWVKRQQVEAELMRRSEAQVLLEMLGQGGFGKTDLAAWLYAQKKADFERSLWVDAAKVESFNQFARWVLQELRYLIDQRWDDEALVHELARRLTEHRCLLVVDQAEQLTESAIASFDQFVQYWQERGERSFLLVATRRKVVTDERSRLAISGLTDAEGAEFLAKQGICAIAERGFERLTQLANGHPLLLGLAASWLRQEAEGSLSERDLDFFEQLFCHYQGDSEAKVEEIFTVLFAELPERLRSLLLGVVVYRDAFGLEMAQAMLEDATIEDLQTLSDRAFLRQESERWTLHPLMRGVVEQELKKSDRYRKSHERAIAYFAANIQLWTGLLSDCAAQLEIFHHHCELGEYALADQIMDTCFNGLDRHGYYLALLSIYGRLTQEWTAAEPDNVEEQRNLGWAWIQLGDLYQSVGQYQAAIVAHSQAQIQFAQINFAQGKAASLGSLGFAYVLLGQYACAIDCHQQSLEIEREIGDRRGEASSLRMLGLFYNALGQYACAIDCHQQSLEIEREIGDRRGEAFSLSNLGNAYGSLGQYECAIDYYQQSLEMAREIGDRGGEANSLIGLGFVYNALGQYACAIDCHQQSLEIEREIGDRRGEASSLSNLGNAYDSLGQYDRAINCHQQSLEMVREIGDRGGEASSLSNLGNAYGSLGQYECAIDYYQQSLEIEREIGDRRGEAYSYFSLGHALAKLSRKKESIEAYQNARRLYQEMGLAQDVEDCDKALRPPRRKINWILWFCVGIAIVLLIAWLRK</sequence>
<dbReference type="PROSITE" id="PS50293">
    <property type="entry name" value="TPR_REGION"/>
    <property type="match status" value="1"/>
</dbReference>
<keyword evidence="5" id="KW-0812">Transmembrane</keyword>
<feature type="transmembrane region" description="Helical" evidence="5">
    <location>
        <begin position="783"/>
        <end position="800"/>
    </location>
</feature>
<feature type="repeat" description="TPR" evidence="4">
    <location>
        <begin position="528"/>
        <end position="561"/>
    </location>
</feature>
<evidence type="ECO:0000259" key="6">
    <source>
        <dbReference type="Pfam" id="PF00931"/>
    </source>
</evidence>
<dbReference type="Gene3D" id="1.25.40.10">
    <property type="entry name" value="Tetratricopeptide repeat domain"/>
    <property type="match status" value="2"/>
</dbReference>
<dbReference type="PROSITE" id="PS50005">
    <property type="entry name" value="TPR"/>
    <property type="match status" value="6"/>
</dbReference>
<dbReference type="InterPro" id="IPR027417">
    <property type="entry name" value="P-loop_NTPase"/>
</dbReference>
<dbReference type="InterPro" id="IPR019734">
    <property type="entry name" value="TPR_rpt"/>
</dbReference>
<feature type="repeat" description="TPR" evidence="4">
    <location>
        <begin position="568"/>
        <end position="601"/>
    </location>
</feature>
<dbReference type="InterPro" id="IPR002182">
    <property type="entry name" value="NB-ARC"/>
</dbReference>
<dbReference type="GO" id="GO:0043531">
    <property type="term" value="F:ADP binding"/>
    <property type="evidence" value="ECO:0007669"/>
    <property type="project" value="InterPro"/>
</dbReference>
<dbReference type="SUPFAM" id="SSF48452">
    <property type="entry name" value="TPR-like"/>
    <property type="match status" value="2"/>
</dbReference>
<name>A0A1Z4JIE7_LEPBY</name>
<keyword evidence="5" id="KW-0472">Membrane</keyword>
<feature type="domain" description="NB-ARC" evidence="6">
    <location>
        <begin position="55"/>
        <end position="211"/>
    </location>
</feature>
<dbReference type="InterPro" id="IPR011990">
    <property type="entry name" value="TPR-like_helical_dom_sf"/>
</dbReference>
<dbReference type="InterPro" id="IPR052386">
    <property type="entry name" value="GPSM"/>
</dbReference>
<dbReference type="SMART" id="SM00028">
    <property type="entry name" value="TPR"/>
    <property type="match status" value="8"/>
</dbReference>
<organism evidence="7 8">
    <name type="scientific">Leptolyngbya boryana NIES-2135</name>
    <dbReference type="NCBI Taxonomy" id="1973484"/>
    <lineage>
        <taxon>Bacteria</taxon>
        <taxon>Bacillati</taxon>
        <taxon>Cyanobacteriota</taxon>
        <taxon>Cyanophyceae</taxon>
        <taxon>Leptolyngbyales</taxon>
        <taxon>Leptolyngbyaceae</taxon>
        <taxon>Leptolyngbya group</taxon>
        <taxon>Leptolyngbya</taxon>
    </lineage>
</organism>
<keyword evidence="2" id="KW-0963">Cytoplasm</keyword>
<dbReference type="SUPFAM" id="SSF52540">
    <property type="entry name" value="P-loop containing nucleoside triphosphate hydrolases"/>
    <property type="match status" value="1"/>
</dbReference>
<dbReference type="GO" id="GO:0005938">
    <property type="term" value="C:cell cortex"/>
    <property type="evidence" value="ECO:0007669"/>
    <property type="project" value="TreeGrafter"/>
</dbReference>
<dbReference type="AlphaFoldDB" id="A0A1Z4JIE7"/>
<dbReference type="Gene3D" id="3.40.50.300">
    <property type="entry name" value="P-loop containing nucleotide triphosphate hydrolases"/>
    <property type="match status" value="1"/>
</dbReference>
<feature type="repeat" description="TPR" evidence="4">
    <location>
        <begin position="648"/>
        <end position="681"/>
    </location>
</feature>
<proteinExistence type="predicted"/>
<evidence type="ECO:0000256" key="4">
    <source>
        <dbReference type="PROSITE-ProRule" id="PRU00339"/>
    </source>
</evidence>
<reference evidence="7 8" key="1">
    <citation type="submission" date="2017-06" db="EMBL/GenBank/DDBJ databases">
        <title>Genome sequencing of cyanobaciteial culture collection at National Institute for Environmental Studies (NIES).</title>
        <authorList>
            <person name="Hirose Y."/>
            <person name="Shimura Y."/>
            <person name="Fujisawa T."/>
            <person name="Nakamura Y."/>
            <person name="Kawachi M."/>
        </authorList>
    </citation>
    <scope>NUCLEOTIDE SEQUENCE [LARGE SCALE GENOMIC DNA]</scope>
    <source>
        <strain evidence="7 8">NIES-2135</strain>
    </source>
</reference>
<keyword evidence="4" id="KW-0802">TPR repeat</keyword>
<comment type="subcellular location">
    <subcellularLocation>
        <location evidence="1">Cytoplasm</location>
    </subcellularLocation>
</comment>
<evidence type="ECO:0000256" key="5">
    <source>
        <dbReference type="SAM" id="Phobius"/>
    </source>
</evidence>
<dbReference type="Pfam" id="PF13424">
    <property type="entry name" value="TPR_12"/>
    <property type="match status" value="4"/>
</dbReference>
<keyword evidence="3" id="KW-0677">Repeat</keyword>
<feature type="repeat" description="TPR" evidence="4">
    <location>
        <begin position="688"/>
        <end position="721"/>
    </location>
</feature>
<evidence type="ECO:0000313" key="7">
    <source>
        <dbReference type="EMBL" id="BAY56317.1"/>
    </source>
</evidence>
<evidence type="ECO:0000313" key="8">
    <source>
        <dbReference type="Proteomes" id="UP000217895"/>
    </source>
</evidence>
<protein>
    <submittedName>
        <fullName evidence="7">Tetratricopeptide protein</fullName>
    </submittedName>
</protein>
<accession>A0A1Z4JIE7</accession>
<keyword evidence="8" id="KW-1185">Reference proteome</keyword>
<dbReference type="PANTHER" id="PTHR45954:SF1">
    <property type="entry name" value="LD33695P"/>
    <property type="match status" value="1"/>
</dbReference>
<feature type="repeat" description="TPR" evidence="4">
    <location>
        <begin position="728"/>
        <end position="761"/>
    </location>
</feature>
<dbReference type="Proteomes" id="UP000217895">
    <property type="component" value="Chromosome"/>
</dbReference>
<dbReference type="GO" id="GO:0005092">
    <property type="term" value="F:GDP-dissociation inhibitor activity"/>
    <property type="evidence" value="ECO:0007669"/>
    <property type="project" value="TreeGrafter"/>
</dbReference>
<feature type="repeat" description="TPR" evidence="4">
    <location>
        <begin position="608"/>
        <end position="641"/>
    </location>
</feature>
<gene>
    <name evidence="7" type="ORF">NIES2135_31480</name>
</gene>
<keyword evidence="5" id="KW-1133">Transmembrane helix</keyword>
<dbReference type="Pfam" id="PF00931">
    <property type="entry name" value="NB-ARC"/>
    <property type="match status" value="1"/>
</dbReference>